<evidence type="ECO:0000256" key="10">
    <source>
        <dbReference type="SAM" id="Phobius"/>
    </source>
</evidence>
<organism evidence="11">
    <name type="scientific">Kitasatospora camelliae</name>
    <dbReference type="NCBI Taxonomy" id="3156397"/>
    <lineage>
        <taxon>Bacteria</taxon>
        <taxon>Bacillati</taxon>
        <taxon>Actinomycetota</taxon>
        <taxon>Actinomycetes</taxon>
        <taxon>Kitasatosporales</taxon>
        <taxon>Streptomycetaceae</taxon>
        <taxon>Kitasatospora</taxon>
    </lineage>
</organism>
<evidence type="ECO:0000256" key="5">
    <source>
        <dbReference type="ARBA" id="ARBA00022679"/>
    </source>
</evidence>
<evidence type="ECO:0000256" key="3">
    <source>
        <dbReference type="ARBA" id="ARBA00022502"/>
    </source>
</evidence>
<keyword evidence="3" id="KW-0337">GPI-anchor biosynthesis</keyword>
<feature type="transmembrane region" description="Helical" evidence="10">
    <location>
        <begin position="319"/>
        <end position="338"/>
    </location>
</feature>
<dbReference type="GO" id="GO:0016020">
    <property type="term" value="C:membrane"/>
    <property type="evidence" value="ECO:0007669"/>
    <property type="project" value="GOC"/>
</dbReference>
<protein>
    <recommendedName>
        <fullName evidence="12">Dolichyl-phosphate-mannose-protein mannosyltransferase</fullName>
    </recommendedName>
</protein>
<name>A0AAU8JYA9_9ACTN</name>
<feature type="transmembrane region" description="Helical" evidence="10">
    <location>
        <begin position="186"/>
        <end position="215"/>
    </location>
</feature>
<reference evidence="11" key="1">
    <citation type="submission" date="2024-06" db="EMBL/GenBank/DDBJ databases">
        <title>The genome sequences of Kitasatospora sp. strain HUAS MG31.</title>
        <authorList>
            <person name="Mo P."/>
        </authorList>
    </citation>
    <scope>NUCLEOTIDE SEQUENCE</scope>
    <source>
        <strain evidence="11">HUAS MG31</strain>
    </source>
</reference>
<feature type="transmembrane region" description="Helical" evidence="10">
    <location>
        <begin position="145"/>
        <end position="166"/>
    </location>
</feature>
<dbReference type="KEGG" id="kcm:ABWK59_14370"/>
<evidence type="ECO:0000256" key="2">
    <source>
        <dbReference type="ARBA" id="ARBA00004687"/>
    </source>
</evidence>
<keyword evidence="4" id="KW-0328">Glycosyltransferase</keyword>
<keyword evidence="7" id="KW-0256">Endoplasmic reticulum</keyword>
<dbReference type="GO" id="GO:0004376">
    <property type="term" value="F:GPI mannosyltransferase activity"/>
    <property type="evidence" value="ECO:0007669"/>
    <property type="project" value="InterPro"/>
</dbReference>
<dbReference type="PANTHER" id="PTHR12468">
    <property type="entry name" value="GPI MANNOSYLTRANSFERASE 2"/>
    <property type="match status" value="1"/>
</dbReference>
<evidence type="ECO:0000256" key="7">
    <source>
        <dbReference type="ARBA" id="ARBA00022824"/>
    </source>
</evidence>
<dbReference type="GO" id="GO:0006506">
    <property type="term" value="P:GPI anchor biosynthetic process"/>
    <property type="evidence" value="ECO:0007669"/>
    <property type="project" value="UniProtKB-KW"/>
</dbReference>
<feature type="transmembrane region" description="Helical" evidence="10">
    <location>
        <begin position="227"/>
        <end position="247"/>
    </location>
</feature>
<comment type="subcellular location">
    <subcellularLocation>
        <location evidence="1">Endoplasmic reticulum membrane</location>
        <topology evidence="1">Multi-pass membrane protein</topology>
    </subcellularLocation>
</comment>
<keyword evidence="6 10" id="KW-0812">Transmembrane</keyword>
<feature type="transmembrane region" description="Helical" evidence="10">
    <location>
        <begin position="21"/>
        <end position="45"/>
    </location>
</feature>
<dbReference type="PANTHER" id="PTHR12468:SF2">
    <property type="entry name" value="GPI MANNOSYLTRANSFERASE 2"/>
    <property type="match status" value="1"/>
</dbReference>
<dbReference type="GO" id="GO:0000009">
    <property type="term" value="F:alpha-1,6-mannosyltransferase activity"/>
    <property type="evidence" value="ECO:0007669"/>
    <property type="project" value="InterPro"/>
</dbReference>
<accession>A0AAU8JYA9</accession>
<evidence type="ECO:0000256" key="8">
    <source>
        <dbReference type="ARBA" id="ARBA00022989"/>
    </source>
</evidence>
<keyword evidence="9 10" id="KW-0472">Membrane</keyword>
<evidence type="ECO:0000256" key="6">
    <source>
        <dbReference type="ARBA" id="ARBA00022692"/>
    </source>
</evidence>
<feature type="transmembrane region" description="Helical" evidence="10">
    <location>
        <begin position="289"/>
        <end position="312"/>
    </location>
</feature>
<feature type="transmembrane region" description="Helical" evidence="10">
    <location>
        <begin position="113"/>
        <end position="133"/>
    </location>
</feature>
<feature type="transmembrane region" description="Helical" evidence="10">
    <location>
        <begin position="367"/>
        <end position="390"/>
    </location>
</feature>
<gene>
    <name evidence="11" type="ORF">ABWK59_14370</name>
</gene>
<dbReference type="AlphaFoldDB" id="A0AAU8JYA9"/>
<feature type="transmembrane region" description="Helical" evidence="10">
    <location>
        <begin position="344"/>
        <end position="360"/>
    </location>
</feature>
<evidence type="ECO:0000313" key="11">
    <source>
        <dbReference type="EMBL" id="XCM80017.1"/>
    </source>
</evidence>
<proteinExistence type="predicted"/>
<dbReference type="RefSeq" id="WP_354640978.1">
    <property type="nucleotide sequence ID" value="NZ_CP159872.1"/>
</dbReference>
<comment type="pathway">
    <text evidence="2">Glycolipid biosynthesis; glycosylphosphatidylinositol-anchor biosynthesis.</text>
</comment>
<keyword evidence="8 10" id="KW-1133">Transmembrane helix</keyword>
<evidence type="ECO:0008006" key="12">
    <source>
        <dbReference type="Google" id="ProtNLM"/>
    </source>
</evidence>
<dbReference type="InterPro" id="IPR007315">
    <property type="entry name" value="PIG-V/Gpi18"/>
</dbReference>
<evidence type="ECO:0000256" key="4">
    <source>
        <dbReference type="ARBA" id="ARBA00022676"/>
    </source>
</evidence>
<evidence type="ECO:0000256" key="1">
    <source>
        <dbReference type="ARBA" id="ARBA00004477"/>
    </source>
</evidence>
<dbReference type="EMBL" id="CP159872">
    <property type="protein sequence ID" value="XCM80017.1"/>
    <property type="molecule type" value="Genomic_DNA"/>
</dbReference>
<sequence length="394" mass="41738">MTVESPRTDRALGVRPTALRAAAPALLGYLAVRALGVLTLVVAGADRVGPGPGVHGTGGLHRLATLWDAYWYQQIALHGYAGTSPVAGPHGLYEPYAFFPAYPLLIRLVPLPVQWSALAVAWAAALAAAWGVYAVAARLYGQRAGVIAAALWGVLPYAVVENAAYSEPLFTALAAWSVHAAVRGRWIRAGLLCLLAGLSRPTGIALAAAVGAAALWELLHGRGGRRAVAGALLAPLGFVGFVAWVGVRKERWDGYFRVQDAWQSRFDYGRATFRAFRLLLPRMLTAPELVPLADVVVAGVLVAGVVLFLLSVRQRQPPVLLLYSAALLVLALGDAAYFNSRARFLLPAFGLLLPIAAPLARTRHRTAVTVLLAAAAVLSAAYGFYAAFVYPDAP</sequence>
<evidence type="ECO:0000256" key="9">
    <source>
        <dbReference type="ARBA" id="ARBA00023136"/>
    </source>
</evidence>
<keyword evidence="5" id="KW-0808">Transferase</keyword>